<reference evidence="17 18" key="1">
    <citation type="journal article" date="2018" name="IMA Fungus">
        <title>IMA Genome-F 9: Draft genome sequence of Annulohypoxylon stygium, Aspergillus mulundensis, Berkeleyomyces basicola (syn. Thielaviopsis basicola), Ceratocystis smalleyi, two Cercospora beticola strains, Coleophoma cylindrospora, Fusarium fracticaudum, Phialophora cf. hyalina, and Morchella septimelata.</title>
        <authorList>
            <person name="Wingfield B.D."/>
            <person name="Bills G.F."/>
            <person name="Dong Y."/>
            <person name="Huang W."/>
            <person name="Nel W.J."/>
            <person name="Swalarsk-Parry B.S."/>
            <person name="Vaghefi N."/>
            <person name="Wilken P.M."/>
            <person name="An Z."/>
            <person name="de Beer Z.W."/>
            <person name="De Vos L."/>
            <person name="Chen L."/>
            <person name="Duong T.A."/>
            <person name="Gao Y."/>
            <person name="Hammerbacher A."/>
            <person name="Kikkert J.R."/>
            <person name="Li Y."/>
            <person name="Li H."/>
            <person name="Li K."/>
            <person name="Li Q."/>
            <person name="Liu X."/>
            <person name="Ma X."/>
            <person name="Naidoo K."/>
            <person name="Pethybridge S.J."/>
            <person name="Sun J."/>
            <person name="Steenkamp E.T."/>
            <person name="van der Nest M.A."/>
            <person name="van Wyk S."/>
            <person name="Wingfield M.J."/>
            <person name="Xiong C."/>
            <person name="Yue Q."/>
            <person name="Zhang X."/>
        </authorList>
    </citation>
    <scope>NUCLEOTIDE SEQUENCE [LARGE SCALE GENOMIC DNA]</scope>
    <source>
        <strain evidence="17 18">BP6252</strain>
    </source>
</reference>
<dbReference type="Gene3D" id="3.40.630.30">
    <property type="match status" value="1"/>
</dbReference>
<name>A0A3D8R1W7_9HELO</name>
<dbReference type="OrthoDB" id="787137at2759"/>
<dbReference type="PANTHER" id="PTHR10615">
    <property type="entry name" value="HISTONE ACETYLTRANSFERASE"/>
    <property type="match status" value="1"/>
</dbReference>
<evidence type="ECO:0000256" key="5">
    <source>
        <dbReference type="ARBA" id="ARBA00022723"/>
    </source>
</evidence>
<sequence>MPGPTATAQSRQQAHARRMSKTSSSSSGIMTTTTNTSKSSLDAEKEKLRERNIEQVIFGNIAFKAWYPSYYPASVLMEGGKSRGEGDSIEVGKGIVVPRLYVCNRCFAYGREVIEWWKHVRCCERENLSRGRKIYTHGEEGAWTVWEVDGSVETLFCQNLSLFAKLFLDNKSVFFDVYSFNYFLLVYTPPSNPAKPQIVGFFSKEKMSWDNNNLACILIFPPWQKKGLGALLMAVSYEISRREGILGGPEKPISDLGRKGYKRYWGGEIARWLLEVRETDRKKGRGMVDVESISKETWIAADDCLAVLREMGIVEKAGRGKGTVERVRIDKVRVREWVDRNKISLDRQVDSNGFVEGYAERKEVVGD</sequence>
<evidence type="ECO:0000256" key="1">
    <source>
        <dbReference type="ARBA" id="ARBA00004123"/>
    </source>
</evidence>
<evidence type="ECO:0000256" key="7">
    <source>
        <dbReference type="ARBA" id="ARBA00022833"/>
    </source>
</evidence>
<keyword evidence="5" id="KW-0479">Metal-binding</keyword>
<accession>A0A3D8R1W7</accession>
<comment type="caution">
    <text evidence="17">The sequence shown here is derived from an EMBL/GenBank/DDBJ whole genome shotgun (WGS) entry which is preliminary data.</text>
</comment>
<dbReference type="GO" id="GO:0005634">
    <property type="term" value="C:nucleus"/>
    <property type="evidence" value="ECO:0007669"/>
    <property type="project" value="UniProtKB-SubCell"/>
</dbReference>
<evidence type="ECO:0000259" key="16">
    <source>
        <dbReference type="PROSITE" id="PS51726"/>
    </source>
</evidence>
<dbReference type="Gene3D" id="3.30.60.60">
    <property type="entry name" value="N-acetyl transferase-like"/>
    <property type="match status" value="1"/>
</dbReference>
<evidence type="ECO:0000256" key="12">
    <source>
        <dbReference type="ARBA" id="ARBA00023315"/>
    </source>
</evidence>
<evidence type="ECO:0000313" key="18">
    <source>
        <dbReference type="Proteomes" id="UP000256645"/>
    </source>
</evidence>
<evidence type="ECO:0000256" key="4">
    <source>
        <dbReference type="ARBA" id="ARBA00022679"/>
    </source>
</evidence>
<protein>
    <recommendedName>
        <fullName evidence="3">histone acetyltransferase</fullName>
        <ecNumber evidence="3">2.3.1.48</ecNumber>
    </recommendedName>
</protein>
<dbReference type="InterPro" id="IPR016181">
    <property type="entry name" value="Acyl_CoA_acyltransferase"/>
</dbReference>
<feature type="compositionally biased region" description="Low complexity" evidence="15">
    <location>
        <begin position="21"/>
        <end position="40"/>
    </location>
</feature>
<evidence type="ECO:0000256" key="10">
    <source>
        <dbReference type="ARBA" id="ARBA00023163"/>
    </source>
</evidence>
<dbReference type="Pfam" id="PF01853">
    <property type="entry name" value="MOZ_SAS"/>
    <property type="match status" value="1"/>
</dbReference>
<comment type="subcellular location">
    <subcellularLocation>
        <location evidence="1">Nucleus</location>
    </subcellularLocation>
</comment>
<evidence type="ECO:0000256" key="13">
    <source>
        <dbReference type="ARBA" id="ARBA00045805"/>
    </source>
</evidence>
<evidence type="ECO:0000313" key="17">
    <source>
        <dbReference type="EMBL" id="RDW68033.1"/>
    </source>
</evidence>
<dbReference type="PANTHER" id="PTHR10615:SF219">
    <property type="entry name" value="HISTONE ACETYLTRANSFERASE KAT5"/>
    <property type="match status" value="1"/>
</dbReference>
<evidence type="ECO:0000256" key="6">
    <source>
        <dbReference type="ARBA" id="ARBA00022771"/>
    </source>
</evidence>
<proteinExistence type="inferred from homology"/>
<dbReference type="EC" id="2.3.1.48" evidence="3"/>
<keyword evidence="18" id="KW-1185">Reference proteome</keyword>
<keyword evidence="7" id="KW-0862">Zinc</keyword>
<evidence type="ECO:0000256" key="15">
    <source>
        <dbReference type="SAM" id="MobiDB-lite"/>
    </source>
</evidence>
<keyword evidence="9" id="KW-0805">Transcription regulation</keyword>
<keyword evidence="10" id="KW-0804">Transcription</keyword>
<dbReference type="STRING" id="1849047.A0A3D8R1W7"/>
<dbReference type="PROSITE" id="PS51726">
    <property type="entry name" value="MYST_HAT"/>
    <property type="match status" value="1"/>
</dbReference>
<evidence type="ECO:0000256" key="14">
    <source>
        <dbReference type="PIRSR" id="PIRSR602717-51"/>
    </source>
</evidence>
<feature type="active site" description="Proton donor/acceptor" evidence="14">
    <location>
        <position position="250"/>
    </location>
</feature>
<feature type="domain" description="MYST-type HAT" evidence="16">
    <location>
        <begin position="48"/>
        <end position="339"/>
    </location>
</feature>
<feature type="compositionally biased region" description="Polar residues" evidence="15">
    <location>
        <begin position="1"/>
        <end position="13"/>
    </location>
</feature>
<organism evidence="17 18">
    <name type="scientific">Coleophoma cylindrospora</name>
    <dbReference type="NCBI Taxonomy" id="1849047"/>
    <lineage>
        <taxon>Eukaryota</taxon>
        <taxon>Fungi</taxon>
        <taxon>Dikarya</taxon>
        <taxon>Ascomycota</taxon>
        <taxon>Pezizomycotina</taxon>
        <taxon>Leotiomycetes</taxon>
        <taxon>Helotiales</taxon>
        <taxon>Dermateaceae</taxon>
        <taxon>Coleophoma</taxon>
    </lineage>
</organism>
<evidence type="ECO:0000256" key="9">
    <source>
        <dbReference type="ARBA" id="ARBA00023015"/>
    </source>
</evidence>
<comment type="similarity">
    <text evidence="2">Belongs to the MYST (SAS/MOZ) family.</text>
</comment>
<dbReference type="GO" id="GO:0035267">
    <property type="term" value="C:NuA4 histone acetyltransferase complex"/>
    <property type="evidence" value="ECO:0007669"/>
    <property type="project" value="TreeGrafter"/>
</dbReference>
<keyword evidence="4 17" id="KW-0808">Transferase</keyword>
<dbReference type="Proteomes" id="UP000256645">
    <property type="component" value="Unassembled WGS sequence"/>
</dbReference>
<comment type="function">
    <text evidence="13">Catalytic component of the NuA4 histone acetyltransferase (HAT) complex which is involved in epigenetic transcriptional activation of selected genes principally by acetylation of nucleosomal histones H4, H3, H2B, H2A and H2A variant H2A.Z. Acetylates histone H4 to form H4K5ac, H4K8ac, H4K12ac and H4K16ac, histone H3 to form H3K14ac, and histone H2A to form H2AK4ac and H2AK7ac. The NuA4 complex is involved in the DNA damage response and is required for chromosome segregation. The NuA4 complex plays a direct role in repair of DNA double-strand breaks (DSBs) through homologous recombination. Recruitment to promoters depends on H3K4me. Also acetylates non-histone proteins. In addition to protein acetyltransferase, can use different acyl-CoA substrates, such as 2-hydroxyisobutanoyl-CoA (2-hydroxyisobutyryl-CoA) or (2E)-butenoyl-CoA (crotonyl-CoA), and is able to mediate protein 2-hydroxyisobutyrylation and crotonylation, respectively.</text>
</comment>
<dbReference type="GO" id="GO:0046972">
    <property type="term" value="F:histone H4K16 acetyltransferase activity"/>
    <property type="evidence" value="ECO:0007669"/>
    <property type="project" value="TreeGrafter"/>
</dbReference>
<dbReference type="InterPro" id="IPR002717">
    <property type="entry name" value="HAT_MYST-type"/>
</dbReference>
<dbReference type="SUPFAM" id="SSF55729">
    <property type="entry name" value="Acyl-CoA N-acyltransferases (Nat)"/>
    <property type="match status" value="1"/>
</dbReference>
<gene>
    <name evidence="17" type="ORF">BP6252_09429</name>
</gene>
<dbReference type="AlphaFoldDB" id="A0A3D8R1W7"/>
<evidence type="ECO:0000256" key="2">
    <source>
        <dbReference type="ARBA" id="ARBA00010107"/>
    </source>
</evidence>
<evidence type="ECO:0000256" key="11">
    <source>
        <dbReference type="ARBA" id="ARBA00023242"/>
    </source>
</evidence>
<dbReference type="InterPro" id="IPR050603">
    <property type="entry name" value="MYST_HAT"/>
</dbReference>
<keyword evidence="12" id="KW-0012">Acyltransferase</keyword>
<evidence type="ECO:0000256" key="3">
    <source>
        <dbReference type="ARBA" id="ARBA00013184"/>
    </source>
</evidence>
<evidence type="ECO:0000256" key="8">
    <source>
        <dbReference type="ARBA" id="ARBA00022990"/>
    </source>
</evidence>
<dbReference type="InterPro" id="IPR036388">
    <property type="entry name" value="WH-like_DNA-bd_sf"/>
</dbReference>
<dbReference type="EMBL" id="PDLM01000010">
    <property type="protein sequence ID" value="RDW68033.1"/>
    <property type="molecule type" value="Genomic_DNA"/>
</dbReference>
<dbReference type="FunFam" id="3.40.630.30:FF:000067">
    <property type="entry name" value="Histone acetyltransferase"/>
    <property type="match status" value="1"/>
</dbReference>
<keyword evidence="8" id="KW-0007">Acetylation</keyword>
<dbReference type="GO" id="GO:0006355">
    <property type="term" value="P:regulation of DNA-templated transcription"/>
    <property type="evidence" value="ECO:0007669"/>
    <property type="project" value="InterPro"/>
</dbReference>
<keyword evidence="6" id="KW-0863">Zinc-finger</keyword>
<feature type="region of interest" description="Disordered" evidence="15">
    <location>
        <begin position="1"/>
        <end position="45"/>
    </location>
</feature>
<dbReference type="GO" id="GO:0008270">
    <property type="term" value="F:zinc ion binding"/>
    <property type="evidence" value="ECO:0007669"/>
    <property type="project" value="UniProtKB-KW"/>
</dbReference>
<keyword evidence="11" id="KW-0539">Nucleus</keyword>
<dbReference type="Gene3D" id="1.10.10.10">
    <property type="entry name" value="Winged helix-like DNA-binding domain superfamily/Winged helix DNA-binding domain"/>
    <property type="match status" value="1"/>
</dbReference>